<dbReference type="KEGG" id="scm:SCHCO_02502367"/>
<feature type="non-terminal residue" evidence="1">
    <location>
        <position position="275"/>
    </location>
</feature>
<sequence length="275" mass="30713">MASCALPFEGVGRFIPLPFLHKPQLEANFVGDWPLIPVLDIPDTCDAWLLFLVRSTILKNFSYPRCLPSPASDRCTVPSTTTRSANYHQLLVDTGRVSIDGVRDFTFLIGLADPDASLTFDTVDDFPRSIPVAKEIEFLLTVRIPRIHTLHILVSSKHDPSTFIHALATISGTNADVMLCPALADLNISGHTPEDLLNVWTVISRRAHAGVPLKEIHLHQDISRYDDRLRFHVTKRRKQSISLSSVGTPIDILTTYIAPWPKEASLSLNSQDKYR</sequence>
<keyword evidence="2" id="KW-1185">Reference proteome</keyword>
<dbReference type="OrthoDB" id="10480812at2759"/>
<proteinExistence type="predicted"/>
<gene>
    <name evidence="1" type="ORF">SCHCODRAFT_109094</name>
</gene>
<accession>D8Q541</accession>
<dbReference type="EMBL" id="GL377306">
    <property type="protein sequence ID" value="EFI97340.1"/>
    <property type="molecule type" value="Genomic_DNA"/>
</dbReference>
<name>D8Q541_SCHCM</name>
<organism evidence="2">
    <name type="scientific">Schizophyllum commune (strain H4-8 / FGSC 9210)</name>
    <name type="common">Split gill fungus</name>
    <dbReference type="NCBI Taxonomy" id="578458"/>
    <lineage>
        <taxon>Eukaryota</taxon>
        <taxon>Fungi</taxon>
        <taxon>Dikarya</taxon>
        <taxon>Basidiomycota</taxon>
        <taxon>Agaricomycotina</taxon>
        <taxon>Agaricomycetes</taxon>
        <taxon>Agaricomycetidae</taxon>
        <taxon>Agaricales</taxon>
        <taxon>Schizophyllaceae</taxon>
        <taxon>Schizophyllum</taxon>
    </lineage>
</organism>
<dbReference type="InParanoid" id="D8Q541"/>
<dbReference type="RefSeq" id="XP_003032243.1">
    <property type="nucleotide sequence ID" value="XM_003032197.1"/>
</dbReference>
<evidence type="ECO:0000313" key="1">
    <source>
        <dbReference type="EMBL" id="EFI97340.1"/>
    </source>
</evidence>
<evidence type="ECO:0000313" key="2">
    <source>
        <dbReference type="Proteomes" id="UP000007431"/>
    </source>
</evidence>
<dbReference type="HOGENOM" id="CLU_1012499_0_0_1"/>
<dbReference type="GeneID" id="9589814"/>
<dbReference type="AlphaFoldDB" id="D8Q541"/>
<protein>
    <submittedName>
        <fullName evidence="1">Uncharacterized protein</fullName>
    </submittedName>
</protein>
<dbReference type="VEuPathDB" id="FungiDB:SCHCODRAFT_02502367"/>
<reference evidence="1 2" key="1">
    <citation type="journal article" date="2010" name="Nat. Biotechnol.">
        <title>Genome sequence of the model mushroom Schizophyllum commune.</title>
        <authorList>
            <person name="Ohm R.A."/>
            <person name="de Jong J.F."/>
            <person name="Lugones L.G."/>
            <person name="Aerts A."/>
            <person name="Kothe E."/>
            <person name="Stajich J.E."/>
            <person name="de Vries R.P."/>
            <person name="Record E."/>
            <person name="Levasseur A."/>
            <person name="Baker S.E."/>
            <person name="Bartholomew K.A."/>
            <person name="Coutinho P.M."/>
            <person name="Erdmann S."/>
            <person name="Fowler T.J."/>
            <person name="Gathman A.C."/>
            <person name="Lombard V."/>
            <person name="Henrissat B."/>
            <person name="Knabe N."/>
            <person name="Kuees U."/>
            <person name="Lilly W.W."/>
            <person name="Lindquist E."/>
            <person name="Lucas S."/>
            <person name="Magnuson J.K."/>
            <person name="Piumi F."/>
            <person name="Raudaskoski M."/>
            <person name="Salamov A."/>
            <person name="Schmutz J."/>
            <person name="Schwarze F.W.M.R."/>
            <person name="vanKuyk P.A."/>
            <person name="Horton J.S."/>
            <person name="Grigoriev I.V."/>
            <person name="Woesten H.A.B."/>
        </authorList>
    </citation>
    <scope>NUCLEOTIDE SEQUENCE [LARGE SCALE GENOMIC DNA]</scope>
    <source>
        <strain evidence="2">H4-8 / FGSC 9210</strain>
    </source>
</reference>
<dbReference type="Proteomes" id="UP000007431">
    <property type="component" value="Unassembled WGS sequence"/>
</dbReference>